<dbReference type="EMBL" id="JAAKZG010000002">
    <property type="protein sequence ID" value="NGN40431.1"/>
    <property type="molecule type" value="Genomic_DNA"/>
</dbReference>
<sequence length="135" mass="14883">MNQTAIATVGIYTALNAFILLWLVLATSSLRNRYKVWIGDGGVEHLARIMRGHANAVENMPVMLILLLIAALIGTPVYVLHLLGAAFTIGRAIHAWHFIVERGQQWQRFIGFTLSALAILVTALGVLAHAIWILF</sequence>
<keyword evidence="4 5" id="KW-0472">Membrane</keyword>
<evidence type="ECO:0000256" key="5">
    <source>
        <dbReference type="SAM" id="Phobius"/>
    </source>
</evidence>
<dbReference type="SUPFAM" id="SSF161084">
    <property type="entry name" value="MAPEG domain-like"/>
    <property type="match status" value="1"/>
</dbReference>
<feature type="transmembrane region" description="Helical" evidence="5">
    <location>
        <begin position="6"/>
        <end position="25"/>
    </location>
</feature>
<dbReference type="AlphaFoldDB" id="A0A7C9VAX3"/>
<proteinExistence type="predicted"/>
<keyword evidence="6" id="KW-0808">Transferase</keyword>
<name>A0A7C9VAX3_9HYPH</name>
<dbReference type="InterPro" id="IPR001129">
    <property type="entry name" value="Membr-assoc_MAPEG"/>
</dbReference>
<evidence type="ECO:0000313" key="6">
    <source>
        <dbReference type="EMBL" id="NGN40431.1"/>
    </source>
</evidence>
<dbReference type="GO" id="GO:0016020">
    <property type="term" value="C:membrane"/>
    <property type="evidence" value="ECO:0007669"/>
    <property type="project" value="UniProtKB-SubCell"/>
</dbReference>
<keyword evidence="7" id="KW-1185">Reference proteome</keyword>
<dbReference type="Pfam" id="PF01124">
    <property type="entry name" value="MAPEG"/>
    <property type="match status" value="1"/>
</dbReference>
<evidence type="ECO:0000256" key="2">
    <source>
        <dbReference type="ARBA" id="ARBA00022692"/>
    </source>
</evidence>
<dbReference type="GO" id="GO:0016740">
    <property type="term" value="F:transferase activity"/>
    <property type="evidence" value="ECO:0007669"/>
    <property type="project" value="UniProtKB-KW"/>
</dbReference>
<dbReference type="RefSeq" id="WP_165115047.1">
    <property type="nucleotide sequence ID" value="NZ_JAAKZG010000002.1"/>
</dbReference>
<evidence type="ECO:0000256" key="3">
    <source>
        <dbReference type="ARBA" id="ARBA00022989"/>
    </source>
</evidence>
<evidence type="ECO:0000256" key="1">
    <source>
        <dbReference type="ARBA" id="ARBA00004370"/>
    </source>
</evidence>
<dbReference type="Proteomes" id="UP000481252">
    <property type="component" value="Unassembled WGS sequence"/>
</dbReference>
<gene>
    <name evidence="6" type="ORF">G6N74_05090</name>
</gene>
<organism evidence="6 7">
    <name type="scientific">Mesorhizobium zhangyense</name>
    <dbReference type="NCBI Taxonomy" id="1776730"/>
    <lineage>
        <taxon>Bacteria</taxon>
        <taxon>Pseudomonadati</taxon>
        <taxon>Pseudomonadota</taxon>
        <taxon>Alphaproteobacteria</taxon>
        <taxon>Hyphomicrobiales</taxon>
        <taxon>Phyllobacteriaceae</taxon>
        <taxon>Mesorhizobium</taxon>
    </lineage>
</organism>
<dbReference type="InterPro" id="IPR023352">
    <property type="entry name" value="MAPEG-like_dom_sf"/>
</dbReference>
<dbReference type="PANTHER" id="PTHR35814">
    <property type="match status" value="1"/>
</dbReference>
<reference evidence="6 7" key="1">
    <citation type="submission" date="2020-02" db="EMBL/GenBank/DDBJ databases">
        <title>Genome sequence of the type strain CGMCC 1.15528 of Mesorhizobium zhangyense.</title>
        <authorList>
            <person name="Gao J."/>
            <person name="Sun J."/>
        </authorList>
    </citation>
    <scope>NUCLEOTIDE SEQUENCE [LARGE SCALE GENOMIC DNA]</scope>
    <source>
        <strain evidence="6 7">CGMCC 1.15528</strain>
    </source>
</reference>
<keyword evidence="2 5" id="KW-0812">Transmembrane</keyword>
<comment type="subcellular location">
    <subcellularLocation>
        <location evidence="1">Membrane</location>
    </subcellularLocation>
</comment>
<feature type="transmembrane region" description="Helical" evidence="5">
    <location>
        <begin position="56"/>
        <end position="73"/>
    </location>
</feature>
<dbReference type="Gene3D" id="1.20.120.550">
    <property type="entry name" value="Membrane associated eicosanoid/glutathione metabolism-like domain"/>
    <property type="match status" value="1"/>
</dbReference>
<protein>
    <submittedName>
        <fullName evidence="6">Glutathione S-transferase</fullName>
    </submittedName>
</protein>
<evidence type="ECO:0000313" key="7">
    <source>
        <dbReference type="Proteomes" id="UP000481252"/>
    </source>
</evidence>
<accession>A0A7C9VAX3</accession>
<comment type="caution">
    <text evidence="6">The sequence shown here is derived from an EMBL/GenBank/DDBJ whole genome shotgun (WGS) entry which is preliminary data.</text>
</comment>
<evidence type="ECO:0000256" key="4">
    <source>
        <dbReference type="ARBA" id="ARBA00023136"/>
    </source>
</evidence>
<feature type="transmembrane region" description="Helical" evidence="5">
    <location>
        <begin position="112"/>
        <end position="134"/>
    </location>
</feature>
<dbReference type="PANTHER" id="PTHR35814:SF1">
    <property type="entry name" value="GLUTATHIONE S-TRANSFERASE-RELATED"/>
    <property type="match status" value="1"/>
</dbReference>
<keyword evidence="3 5" id="KW-1133">Transmembrane helix</keyword>